<name>A0ACD5UWY4_AVESA</name>
<accession>A0ACD5UWY4</accession>
<evidence type="ECO:0000313" key="1">
    <source>
        <dbReference type="EnsemblPlants" id="AVESA.00010b.r2.2DG0329320.1.CDS"/>
    </source>
</evidence>
<dbReference type="Proteomes" id="UP001732700">
    <property type="component" value="Chromosome 2D"/>
</dbReference>
<organism evidence="1 2">
    <name type="scientific">Avena sativa</name>
    <name type="common">Oat</name>
    <dbReference type="NCBI Taxonomy" id="4498"/>
    <lineage>
        <taxon>Eukaryota</taxon>
        <taxon>Viridiplantae</taxon>
        <taxon>Streptophyta</taxon>
        <taxon>Embryophyta</taxon>
        <taxon>Tracheophyta</taxon>
        <taxon>Spermatophyta</taxon>
        <taxon>Magnoliopsida</taxon>
        <taxon>Liliopsida</taxon>
        <taxon>Poales</taxon>
        <taxon>Poaceae</taxon>
        <taxon>BOP clade</taxon>
        <taxon>Pooideae</taxon>
        <taxon>Poodae</taxon>
        <taxon>Poeae</taxon>
        <taxon>Poeae Chloroplast Group 1 (Aveneae type)</taxon>
        <taxon>Aveninae</taxon>
        <taxon>Avena</taxon>
    </lineage>
</organism>
<reference evidence="1" key="1">
    <citation type="submission" date="2021-05" db="EMBL/GenBank/DDBJ databases">
        <authorList>
            <person name="Scholz U."/>
            <person name="Mascher M."/>
            <person name="Fiebig A."/>
        </authorList>
    </citation>
    <scope>NUCLEOTIDE SEQUENCE [LARGE SCALE GENOMIC DNA]</scope>
</reference>
<sequence length="487" mass="54362">MPMPKVSGDLLASRKVCVIGAGMAGLAATRELRGEGHAVTVLEQSGDVGGQWLYDPRTDDADPLGAIVPVRVHSSAYASLRLLSPREANGFSGFQFVPRHDVPGRDVRRFPGHREMQRFLRDFSDAFGLTDAIRFGTKVVRVAMAPAPRQCDDGDATPKWVVRSIDAVETAEVEEVFDAVVVATGHYSQPRLPSIDGMAEWQRRQLHSHSYRVPEPFRDEVVVVVGCGDSGRDIALDILTVAKEVHLTAKSTEAAMTAAMCKTLARHANLRLRPQVVRMFADGTLVFADGSRMVADSVVYCTGYWYSFPFLDTAGVVAVDEHNRVGPLFEHTFPPSLAPWLSFVGVPRMVPVPWYFEAQGRWIAQVLSGRRTLPPELEMARAVEEHYRARELAGVPKECNHDIEPLKVFEIGEKYSDLPRVEEWKRELMESISRNFNDDMETFRDRVDDDSENVRKWLDMWYDSSAKADRDQEQEPAAAGATMASSL</sequence>
<keyword evidence="2" id="KW-1185">Reference proteome</keyword>
<evidence type="ECO:0000313" key="2">
    <source>
        <dbReference type="Proteomes" id="UP001732700"/>
    </source>
</evidence>
<proteinExistence type="predicted"/>
<protein>
    <submittedName>
        <fullName evidence="1">Uncharacterized protein</fullName>
    </submittedName>
</protein>
<dbReference type="EnsemblPlants" id="AVESA.00010b.r2.2DG0329320.1">
    <property type="protein sequence ID" value="AVESA.00010b.r2.2DG0329320.1.CDS"/>
    <property type="gene ID" value="AVESA.00010b.r2.2DG0329320"/>
</dbReference>
<reference evidence="1" key="2">
    <citation type="submission" date="2025-09" db="UniProtKB">
        <authorList>
            <consortium name="EnsemblPlants"/>
        </authorList>
    </citation>
    <scope>IDENTIFICATION</scope>
</reference>